<gene>
    <name evidence="7" type="ORF">SAPIO_CDS8565</name>
</gene>
<name>A0A084FZX9_PSEDA</name>
<evidence type="ECO:0000256" key="4">
    <source>
        <dbReference type="ARBA" id="ARBA00023128"/>
    </source>
</evidence>
<comment type="caution">
    <text evidence="7">The sequence shown here is derived from an EMBL/GenBank/DDBJ whole genome shotgun (WGS) entry which is preliminary data.</text>
</comment>
<dbReference type="Pfam" id="PF15786">
    <property type="entry name" value="PET117"/>
    <property type="match status" value="1"/>
</dbReference>
<proteinExistence type="inferred from homology"/>
<reference evidence="7 8" key="1">
    <citation type="journal article" date="2014" name="Genome Announc.">
        <title>Draft genome sequence of the pathogenic fungus Scedosporium apiospermum.</title>
        <authorList>
            <person name="Vandeputte P."/>
            <person name="Ghamrawi S."/>
            <person name="Rechenmann M."/>
            <person name="Iltis A."/>
            <person name="Giraud S."/>
            <person name="Fleury M."/>
            <person name="Thornton C."/>
            <person name="Delhaes L."/>
            <person name="Meyer W."/>
            <person name="Papon N."/>
            <person name="Bouchara J.P."/>
        </authorList>
    </citation>
    <scope>NUCLEOTIDE SEQUENCE [LARGE SCALE GENOMIC DNA]</scope>
    <source>
        <strain evidence="7 8">IHEM 14462</strain>
    </source>
</reference>
<evidence type="ECO:0000256" key="6">
    <source>
        <dbReference type="SAM" id="Phobius"/>
    </source>
</evidence>
<protein>
    <recommendedName>
        <fullName evidence="9">Cytochrome c oxidase assembly protein</fullName>
    </recommendedName>
</protein>
<sequence length="86" mass="9651">MSRASKITLGITTLATLGTVVIVHFQQKMERSAMHEGVIRDMEQRRLKKERQLDFDLQQALEAEFKKEQTVKDTTNSSDAGGLSNG</sequence>
<comment type="similarity">
    <text evidence="2">Belongs to the PET117 family.</text>
</comment>
<keyword evidence="6" id="KW-0472">Membrane</keyword>
<evidence type="ECO:0000256" key="5">
    <source>
        <dbReference type="SAM" id="MobiDB-lite"/>
    </source>
</evidence>
<dbReference type="GO" id="GO:0005739">
    <property type="term" value="C:mitochondrion"/>
    <property type="evidence" value="ECO:0007669"/>
    <property type="project" value="UniProtKB-SubCell"/>
</dbReference>
<dbReference type="VEuPathDB" id="FungiDB:SAPIO_CDS8565"/>
<evidence type="ECO:0000313" key="8">
    <source>
        <dbReference type="Proteomes" id="UP000028545"/>
    </source>
</evidence>
<dbReference type="PANTHER" id="PTHR28163:SF1">
    <property type="entry name" value="PROTEIN PET117 HOMOLOG, MITOCHONDRIAL"/>
    <property type="match status" value="1"/>
</dbReference>
<dbReference type="HOGENOM" id="CLU_161486_3_1_1"/>
<evidence type="ECO:0000256" key="1">
    <source>
        <dbReference type="ARBA" id="ARBA00004173"/>
    </source>
</evidence>
<dbReference type="InterPro" id="IPR031568">
    <property type="entry name" value="Pet117"/>
</dbReference>
<dbReference type="OrthoDB" id="76305at2759"/>
<feature type="transmembrane region" description="Helical" evidence="6">
    <location>
        <begin position="6"/>
        <end position="25"/>
    </location>
</feature>
<evidence type="ECO:0000313" key="7">
    <source>
        <dbReference type="EMBL" id="KEZ40641.1"/>
    </source>
</evidence>
<comment type="subcellular location">
    <subcellularLocation>
        <location evidence="1">Mitochondrion</location>
    </subcellularLocation>
</comment>
<keyword evidence="3" id="KW-0809">Transit peptide</keyword>
<dbReference type="Proteomes" id="UP000028545">
    <property type="component" value="Unassembled WGS sequence"/>
</dbReference>
<dbReference type="OMA" id="EYKREQT"/>
<dbReference type="EMBL" id="JOWA01000121">
    <property type="protein sequence ID" value="KEZ40641.1"/>
    <property type="molecule type" value="Genomic_DNA"/>
</dbReference>
<dbReference type="AlphaFoldDB" id="A0A084FZX9"/>
<organism evidence="7 8">
    <name type="scientific">Pseudallescheria apiosperma</name>
    <name type="common">Scedosporium apiospermum</name>
    <dbReference type="NCBI Taxonomy" id="563466"/>
    <lineage>
        <taxon>Eukaryota</taxon>
        <taxon>Fungi</taxon>
        <taxon>Dikarya</taxon>
        <taxon>Ascomycota</taxon>
        <taxon>Pezizomycotina</taxon>
        <taxon>Sordariomycetes</taxon>
        <taxon>Hypocreomycetidae</taxon>
        <taxon>Microascales</taxon>
        <taxon>Microascaceae</taxon>
        <taxon>Scedosporium</taxon>
    </lineage>
</organism>
<evidence type="ECO:0008006" key="9">
    <source>
        <dbReference type="Google" id="ProtNLM"/>
    </source>
</evidence>
<dbReference type="GO" id="GO:0033617">
    <property type="term" value="P:mitochondrial respiratory chain complex IV assembly"/>
    <property type="evidence" value="ECO:0007669"/>
    <property type="project" value="TreeGrafter"/>
</dbReference>
<evidence type="ECO:0000256" key="2">
    <source>
        <dbReference type="ARBA" id="ARBA00008197"/>
    </source>
</evidence>
<accession>A0A084FZX9</accession>
<evidence type="ECO:0000256" key="3">
    <source>
        <dbReference type="ARBA" id="ARBA00022946"/>
    </source>
</evidence>
<dbReference type="KEGG" id="sapo:SAPIO_CDS8565"/>
<keyword evidence="8" id="KW-1185">Reference proteome</keyword>
<feature type="region of interest" description="Disordered" evidence="5">
    <location>
        <begin position="67"/>
        <end position="86"/>
    </location>
</feature>
<keyword evidence="4" id="KW-0496">Mitochondrion</keyword>
<keyword evidence="6" id="KW-1133">Transmembrane helix</keyword>
<keyword evidence="6" id="KW-0812">Transmembrane</keyword>
<dbReference type="RefSeq" id="XP_016640440.1">
    <property type="nucleotide sequence ID" value="XM_016790177.1"/>
</dbReference>
<dbReference type="PANTHER" id="PTHR28163">
    <property type="entry name" value="PROTEIN PET117 HOMOLOG, MITOCHONDRIAL"/>
    <property type="match status" value="1"/>
</dbReference>
<dbReference type="GeneID" id="27727637"/>